<evidence type="ECO:0000313" key="2">
    <source>
        <dbReference type="Proteomes" id="UP001488838"/>
    </source>
</evidence>
<dbReference type="Proteomes" id="UP001488838">
    <property type="component" value="Unassembled WGS sequence"/>
</dbReference>
<protein>
    <recommendedName>
        <fullName evidence="3">Secreted protein</fullName>
    </recommendedName>
</protein>
<feature type="non-terminal residue" evidence="1">
    <location>
        <position position="62"/>
    </location>
</feature>
<sequence length="62" mass="6498">MKEVPLCRLFRWLTPSRVAGFFWTHSLGCCCCINSSAATTAAQASIAAVTSTPLSPGPHASS</sequence>
<evidence type="ECO:0008006" key="3">
    <source>
        <dbReference type="Google" id="ProtNLM"/>
    </source>
</evidence>
<organism evidence="1 2">
    <name type="scientific">Myodes glareolus</name>
    <name type="common">Bank vole</name>
    <name type="synonym">Clethrionomys glareolus</name>
    <dbReference type="NCBI Taxonomy" id="447135"/>
    <lineage>
        <taxon>Eukaryota</taxon>
        <taxon>Metazoa</taxon>
        <taxon>Chordata</taxon>
        <taxon>Craniata</taxon>
        <taxon>Vertebrata</taxon>
        <taxon>Euteleostomi</taxon>
        <taxon>Mammalia</taxon>
        <taxon>Eutheria</taxon>
        <taxon>Euarchontoglires</taxon>
        <taxon>Glires</taxon>
        <taxon>Rodentia</taxon>
        <taxon>Myomorpha</taxon>
        <taxon>Muroidea</taxon>
        <taxon>Cricetidae</taxon>
        <taxon>Arvicolinae</taxon>
        <taxon>Myodes</taxon>
    </lineage>
</organism>
<dbReference type="EMBL" id="JBBHLL010000582">
    <property type="protein sequence ID" value="KAK7799968.1"/>
    <property type="molecule type" value="Genomic_DNA"/>
</dbReference>
<dbReference type="AlphaFoldDB" id="A0AAW0HBB4"/>
<comment type="caution">
    <text evidence="1">The sequence shown here is derived from an EMBL/GenBank/DDBJ whole genome shotgun (WGS) entry which is preliminary data.</text>
</comment>
<evidence type="ECO:0000313" key="1">
    <source>
        <dbReference type="EMBL" id="KAK7799968.1"/>
    </source>
</evidence>
<proteinExistence type="predicted"/>
<gene>
    <name evidence="1" type="ORF">U0070_008040</name>
</gene>
<keyword evidence="2" id="KW-1185">Reference proteome</keyword>
<reference evidence="1 2" key="1">
    <citation type="journal article" date="2023" name="bioRxiv">
        <title>Conserved and derived expression patterns and positive selection on dental genes reveal complex evolutionary context of ever-growing rodent molars.</title>
        <authorList>
            <person name="Calamari Z.T."/>
            <person name="Song A."/>
            <person name="Cohen E."/>
            <person name="Akter M."/>
            <person name="Roy R.D."/>
            <person name="Hallikas O."/>
            <person name="Christensen M.M."/>
            <person name="Li P."/>
            <person name="Marangoni P."/>
            <person name="Jernvall J."/>
            <person name="Klein O.D."/>
        </authorList>
    </citation>
    <scope>NUCLEOTIDE SEQUENCE [LARGE SCALE GENOMIC DNA]</scope>
    <source>
        <strain evidence="1">V071</strain>
    </source>
</reference>
<accession>A0AAW0HBB4</accession>
<name>A0AAW0HBB4_MYOGA</name>